<proteinExistence type="predicted"/>
<keyword evidence="3" id="KW-0804">Transcription</keyword>
<dbReference type="Proteomes" id="UP000217935">
    <property type="component" value="Chromosome"/>
</dbReference>
<dbReference type="KEGG" id="ceh:CEW89_04945"/>
<dbReference type="PROSITE" id="PS51077">
    <property type="entry name" value="HTH_ICLR"/>
    <property type="match status" value="1"/>
</dbReference>
<dbReference type="InterPro" id="IPR029016">
    <property type="entry name" value="GAF-like_dom_sf"/>
</dbReference>
<dbReference type="InterPro" id="IPR036388">
    <property type="entry name" value="WH-like_DNA-bd_sf"/>
</dbReference>
<dbReference type="InterPro" id="IPR050707">
    <property type="entry name" value="HTH_MetabolicPath_Reg"/>
</dbReference>
<feature type="domain" description="IclR-ED" evidence="5">
    <location>
        <begin position="97"/>
        <end position="276"/>
    </location>
</feature>
<keyword evidence="2" id="KW-0238">DNA-binding</keyword>
<dbReference type="EMBL" id="CP022196">
    <property type="protein sequence ID" value="ATG46972.1"/>
    <property type="molecule type" value="Genomic_DNA"/>
</dbReference>
<evidence type="ECO:0000313" key="7">
    <source>
        <dbReference type="Proteomes" id="UP000217935"/>
    </source>
</evidence>
<dbReference type="STRING" id="1758178.GCA_001550095_00591"/>
<protein>
    <submittedName>
        <fullName evidence="6">Transcriptional regulator, IclR family protein</fullName>
    </submittedName>
</protein>
<evidence type="ECO:0000313" key="6">
    <source>
        <dbReference type="EMBL" id="ATG46972.1"/>
    </source>
</evidence>
<dbReference type="GO" id="GO:0003700">
    <property type="term" value="F:DNA-binding transcription factor activity"/>
    <property type="evidence" value="ECO:0007669"/>
    <property type="project" value="TreeGrafter"/>
</dbReference>
<dbReference type="Gene3D" id="1.10.10.10">
    <property type="entry name" value="Winged helix-like DNA-binding domain superfamily/Winged helix DNA-binding domain"/>
    <property type="match status" value="1"/>
</dbReference>
<evidence type="ECO:0000259" key="4">
    <source>
        <dbReference type="PROSITE" id="PS51077"/>
    </source>
</evidence>
<dbReference type="Pfam" id="PF09339">
    <property type="entry name" value="HTH_IclR"/>
    <property type="match status" value="1"/>
</dbReference>
<evidence type="ECO:0000256" key="3">
    <source>
        <dbReference type="ARBA" id="ARBA00023163"/>
    </source>
</evidence>
<dbReference type="SMART" id="SM00346">
    <property type="entry name" value="HTH_ICLR"/>
    <property type="match status" value="1"/>
</dbReference>
<name>A0A291GAA0_9RHOB</name>
<dbReference type="PANTHER" id="PTHR30136:SF35">
    <property type="entry name" value="HTH-TYPE TRANSCRIPTIONAL REGULATOR RV1719"/>
    <property type="match status" value="1"/>
</dbReference>
<reference evidence="6 7" key="1">
    <citation type="submission" date="2017-06" db="EMBL/GenBank/DDBJ databases">
        <title>Celeribacter sp. TSPH2 complete genome sequence.</title>
        <authorList>
            <person name="Woo J.-H."/>
            <person name="Kim H.-S."/>
        </authorList>
    </citation>
    <scope>NUCLEOTIDE SEQUENCE [LARGE SCALE GENOMIC DNA]</scope>
    <source>
        <strain evidence="6 7">TSPH2</strain>
    </source>
</reference>
<dbReference type="PANTHER" id="PTHR30136">
    <property type="entry name" value="HELIX-TURN-HELIX TRANSCRIPTIONAL REGULATOR, ICLR FAMILY"/>
    <property type="match status" value="1"/>
</dbReference>
<evidence type="ECO:0000256" key="1">
    <source>
        <dbReference type="ARBA" id="ARBA00023015"/>
    </source>
</evidence>
<keyword evidence="1" id="KW-0805">Transcription regulation</keyword>
<organism evidence="6 7">
    <name type="scientific">Celeribacter ethanolicus</name>
    <dbReference type="NCBI Taxonomy" id="1758178"/>
    <lineage>
        <taxon>Bacteria</taxon>
        <taxon>Pseudomonadati</taxon>
        <taxon>Pseudomonadota</taxon>
        <taxon>Alphaproteobacteria</taxon>
        <taxon>Rhodobacterales</taxon>
        <taxon>Roseobacteraceae</taxon>
        <taxon>Celeribacter</taxon>
    </lineage>
</organism>
<dbReference type="SUPFAM" id="SSF55781">
    <property type="entry name" value="GAF domain-like"/>
    <property type="match status" value="1"/>
</dbReference>
<gene>
    <name evidence="6" type="ORF">CEW89_04945</name>
</gene>
<dbReference type="GO" id="GO:0003677">
    <property type="term" value="F:DNA binding"/>
    <property type="evidence" value="ECO:0007669"/>
    <property type="project" value="UniProtKB-KW"/>
</dbReference>
<dbReference type="PROSITE" id="PS51078">
    <property type="entry name" value="ICLR_ED"/>
    <property type="match status" value="1"/>
</dbReference>
<dbReference type="GO" id="GO:0045892">
    <property type="term" value="P:negative regulation of DNA-templated transcription"/>
    <property type="evidence" value="ECO:0007669"/>
    <property type="project" value="TreeGrafter"/>
</dbReference>
<sequence length="276" mass="30506">MAWPCRGSQSGCPQEGRPDTAIHWGGALVKEPDYRSNSLLRGLGILECFSADSPELTLSEIAEALSITSSAAYRFVVTLEREGYLSKHKTSYRLAPRVMDLGYRYLASQDVYDIARVPADELRAETGFTVHVSVLEGTEIIYVYRALSNRAMVSNVPVGSRLPAFSTTMGRMLLSDLPEEDLDRRFDGYVFERMSPLAPSSLAELKPLLKEDRERGYVAQRSHLSTGTFSIAAPLVSRHGRTLGAINLSGHEMQLHPDEALIGKVRATARTISQML</sequence>
<dbReference type="AlphaFoldDB" id="A0A291GAA0"/>
<keyword evidence="7" id="KW-1185">Reference proteome</keyword>
<dbReference type="InterPro" id="IPR036390">
    <property type="entry name" value="WH_DNA-bd_sf"/>
</dbReference>
<feature type="domain" description="HTH iclR-type" evidence="4">
    <location>
        <begin position="36"/>
        <end position="96"/>
    </location>
</feature>
<dbReference type="InterPro" id="IPR014757">
    <property type="entry name" value="Tscrpt_reg_IclR_C"/>
</dbReference>
<dbReference type="SUPFAM" id="SSF46785">
    <property type="entry name" value="Winged helix' DNA-binding domain"/>
    <property type="match status" value="1"/>
</dbReference>
<dbReference type="Pfam" id="PF01614">
    <property type="entry name" value="IclR_C"/>
    <property type="match status" value="1"/>
</dbReference>
<accession>A0A291GAA0</accession>
<evidence type="ECO:0000256" key="2">
    <source>
        <dbReference type="ARBA" id="ARBA00023125"/>
    </source>
</evidence>
<evidence type="ECO:0000259" key="5">
    <source>
        <dbReference type="PROSITE" id="PS51078"/>
    </source>
</evidence>
<dbReference type="Gene3D" id="3.30.450.40">
    <property type="match status" value="1"/>
</dbReference>
<dbReference type="InterPro" id="IPR005471">
    <property type="entry name" value="Tscrpt_reg_IclR_N"/>
</dbReference>